<dbReference type="SUPFAM" id="SSF47413">
    <property type="entry name" value="lambda repressor-like DNA-binding domains"/>
    <property type="match status" value="1"/>
</dbReference>
<evidence type="ECO:0000313" key="5">
    <source>
        <dbReference type="Proteomes" id="UP000346198"/>
    </source>
</evidence>
<evidence type="ECO:0000256" key="3">
    <source>
        <dbReference type="SAM" id="MobiDB-lite"/>
    </source>
</evidence>
<dbReference type="InterPro" id="IPR036388">
    <property type="entry name" value="WH-like_DNA-bd_sf"/>
</dbReference>
<dbReference type="Pfam" id="PF02001">
    <property type="entry name" value="DUF134"/>
    <property type="match status" value="1"/>
</dbReference>
<accession>A0A6C2UIF7</accession>
<protein>
    <recommendedName>
        <fullName evidence="2">UPF0251 protein SCARR_01968</fullName>
    </recommendedName>
</protein>
<feature type="region of interest" description="Disordered" evidence="3">
    <location>
        <begin position="1"/>
        <end position="21"/>
    </location>
</feature>
<name>A0A6C2UIF7_9BACT</name>
<dbReference type="HAMAP" id="MF_00674">
    <property type="entry name" value="UPF0251"/>
    <property type="match status" value="1"/>
</dbReference>
<dbReference type="EMBL" id="CAAHFH010000001">
    <property type="protein sequence ID" value="VGO19908.1"/>
    <property type="molecule type" value="Genomic_DNA"/>
</dbReference>
<comment type="similarity">
    <text evidence="1 2">Belongs to the UPF0251 family.</text>
</comment>
<dbReference type="RefSeq" id="WP_168433180.1">
    <property type="nucleotide sequence ID" value="NZ_CAAHFH010000001.1"/>
</dbReference>
<dbReference type="InterPro" id="IPR010982">
    <property type="entry name" value="Lambda_DNA-bd_dom_sf"/>
</dbReference>
<proteinExistence type="inferred from homology"/>
<feature type="compositionally biased region" description="Basic residues" evidence="3">
    <location>
        <begin position="107"/>
        <end position="118"/>
    </location>
</feature>
<reference evidence="4 5" key="1">
    <citation type="submission" date="2019-04" db="EMBL/GenBank/DDBJ databases">
        <authorList>
            <person name="Van Vliet M D."/>
        </authorList>
    </citation>
    <scope>NUCLEOTIDE SEQUENCE [LARGE SCALE GENOMIC DNA]</scope>
    <source>
        <strain evidence="4 5">F21</strain>
    </source>
</reference>
<dbReference type="Proteomes" id="UP000346198">
    <property type="component" value="Unassembled WGS sequence"/>
</dbReference>
<feature type="region of interest" description="Disordered" evidence="3">
    <location>
        <begin position="92"/>
        <end position="118"/>
    </location>
</feature>
<evidence type="ECO:0000256" key="1">
    <source>
        <dbReference type="ARBA" id="ARBA00009350"/>
    </source>
</evidence>
<evidence type="ECO:0000256" key="2">
    <source>
        <dbReference type="HAMAP-Rule" id="MF_00674"/>
    </source>
</evidence>
<feature type="compositionally biased region" description="Basic and acidic residues" evidence="3">
    <location>
        <begin position="1"/>
        <end position="10"/>
    </location>
</feature>
<dbReference type="Gene3D" id="1.10.10.10">
    <property type="entry name" value="Winged helix-like DNA-binding domain superfamily/Winged helix DNA-binding domain"/>
    <property type="match status" value="1"/>
</dbReference>
<organism evidence="4 5">
    <name type="scientific">Pontiella sulfatireligans</name>
    <dbReference type="NCBI Taxonomy" id="2750658"/>
    <lineage>
        <taxon>Bacteria</taxon>
        <taxon>Pseudomonadati</taxon>
        <taxon>Kiritimatiellota</taxon>
        <taxon>Kiritimatiellia</taxon>
        <taxon>Kiritimatiellales</taxon>
        <taxon>Pontiellaceae</taxon>
        <taxon>Pontiella</taxon>
    </lineage>
</organism>
<feature type="compositionally biased region" description="Polar residues" evidence="3">
    <location>
        <begin position="92"/>
        <end position="102"/>
    </location>
</feature>
<sequence>MGRPHSERSIGHQPDSTFFKPSGVSMRELRISTILFDELEAMRLVDAEGLQQIQAAERMGISQSTIARLLSSGRKKTAHALAHSEALQLQQGAAPLNYQSPPASCARHGRHGRGHAQD</sequence>
<dbReference type="GO" id="GO:0003677">
    <property type="term" value="F:DNA binding"/>
    <property type="evidence" value="ECO:0007669"/>
    <property type="project" value="InterPro"/>
</dbReference>
<evidence type="ECO:0000313" key="4">
    <source>
        <dbReference type="EMBL" id="VGO19908.1"/>
    </source>
</evidence>
<dbReference type="InterPro" id="IPR002852">
    <property type="entry name" value="UPF0251"/>
</dbReference>
<dbReference type="PANTHER" id="PTHR37478:SF2">
    <property type="entry name" value="UPF0251 PROTEIN TK0562"/>
    <property type="match status" value="1"/>
</dbReference>
<dbReference type="AlphaFoldDB" id="A0A6C2UIF7"/>
<dbReference type="PANTHER" id="PTHR37478">
    <property type="match status" value="1"/>
</dbReference>
<gene>
    <name evidence="4" type="ORF">SCARR_01968</name>
</gene>
<keyword evidence="5" id="KW-1185">Reference proteome</keyword>